<evidence type="ECO:0000313" key="1">
    <source>
        <dbReference type="EMBL" id="KAL0475289.1"/>
    </source>
</evidence>
<gene>
    <name evidence="1" type="ORF">QR685DRAFT_43114</name>
</gene>
<dbReference type="Proteomes" id="UP001451303">
    <property type="component" value="Unassembled WGS sequence"/>
</dbReference>
<keyword evidence="2" id="KW-1185">Reference proteome</keyword>
<accession>A0ABR3DRL0</accession>
<dbReference type="EMBL" id="JAVLET010000001">
    <property type="protein sequence ID" value="KAL0475289.1"/>
    <property type="molecule type" value="Genomic_DNA"/>
</dbReference>
<proteinExistence type="predicted"/>
<sequence>MVIFKEEYHGSFASSRTVCFCKYYVQVRHFFLSGAFVVRRWYIVAFYQVGWHRQHKYHIHSRDLDIGTLQAAAIGATNSFPIHLFAKKFLFK</sequence>
<organism evidence="1 2">
    <name type="scientific">Neurospora intermedia</name>
    <dbReference type="NCBI Taxonomy" id="5142"/>
    <lineage>
        <taxon>Eukaryota</taxon>
        <taxon>Fungi</taxon>
        <taxon>Dikarya</taxon>
        <taxon>Ascomycota</taxon>
        <taxon>Pezizomycotina</taxon>
        <taxon>Sordariomycetes</taxon>
        <taxon>Sordariomycetidae</taxon>
        <taxon>Sordariales</taxon>
        <taxon>Sordariaceae</taxon>
        <taxon>Neurospora</taxon>
    </lineage>
</organism>
<reference evidence="1 2" key="1">
    <citation type="submission" date="2023-09" db="EMBL/GenBank/DDBJ databases">
        <title>Multi-omics analysis of a traditional fermented food reveals byproduct-associated fungal strains for waste-to-food upcycling.</title>
        <authorList>
            <consortium name="Lawrence Berkeley National Laboratory"/>
            <person name="Rekdal V.M."/>
            <person name="Villalobos-Escobedo J.M."/>
            <person name="Rodriguez-Valeron N."/>
            <person name="Garcia M.O."/>
            <person name="Vasquez D.P."/>
            <person name="Damayanti I."/>
            <person name="Sorensen P.M."/>
            <person name="Baidoo E.E."/>
            <person name="De Carvalho A.C."/>
            <person name="Riley R."/>
            <person name="Lipzen A."/>
            <person name="He G."/>
            <person name="Yan M."/>
            <person name="Haridas S."/>
            <person name="Daum C."/>
            <person name="Yoshinaga Y."/>
            <person name="Ng V."/>
            <person name="Grigoriev I.V."/>
            <person name="Munk R."/>
            <person name="Nuraida L."/>
            <person name="Wijaya C.H."/>
            <person name="Morales P.-C."/>
            <person name="Keasling J.D."/>
        </authorList>
    </citation>
    <scope>NUCLEOTIDE SEQUENCE [LARGE SCALE GENOMIC DNA]</scope>
    <source>
        <strain evidence="1 2">FGSC 2613</strain>
    </source>
</reference>
<comment type="caution">
    <text evidence="1">The sequence shown here is derived from an EMBL/GenBank/DDBJ whole genome shotgun (WGS) entry which is preliminary data.</text>
</comment>
<protein>
    <submittedName>
        <fullName evidence="1">Uncharacterized protein</fullName>
    </submittedName>
</protein>
<name>A0ABR3DRL0_NEUIN</name>
<evidence type="ECO:0000313" key="2">
    <source>
        <dbReference type="Proteomes" id="UP001451303"/>
    </source>
</evidence>